<evidence type="ECO:0000256" key="3">
    <source>
        <dbReference type="SAM" id="MobiDB-lite"/>
    </source>
</evidence>
<reference evidence="4 5" key="1">
    <citation type="submission" date="2021-12" db="EMBL/GenBank/DDBJ databases">
        <title>High titer production of polyol ester of fatty acids by Rhodotorula paludigena BS15 towards product separation-free biomass refinery.</title>
        <authorList>
            <person name="Mano J."/>
            <person name="Ono H."/>
            <person name="Tanaka T."/>
            <person name="Naito K."/>
            <person name="Sushida H."/>
            <person name="Ike M."/>
            <person name="Tokuyasu K."/>
            <person name="Kitaoka M."/>
        </authorList>
    </citation>
    <scope>NUCLEOTIDE SEQUENCE [LARGE SCALE GENOMIC DNA]</scope>
    <source>
        <strain evidence="4 5">BS15</strain>
    </source>
</reference>
<dbReference type="GO" id="GO:0000981">
    <property type="term" value="F:DNA-binding transcription factor activity, RNA polymerase II-specific"/>
    <property type="evidence" value="ECO:0007669"/>
    <property type="project" value="InterPro"/>
</dbReference>
<comment type="caution">
    <text evidence="4">The sequence shown here is derived from an EMBL/GenBank/DDBJ whole genome shotgun (WGS) entry which is preliminary data.</text>
</comment>
<evidence type="ECO:0000313" key="5">
    <source>
        <dbReference type="Proteomes" id="UP001342314"/>
    </source>
</evidence>
<feature type="compositionally biased region" description="Polar residues" evidence="3">
    <location>
        <begin position="90"/>
        <end position="108"/>
    </location>
</feature>
<feature type="region of interest" description="Disordered" evidence="3">
    <location>
        <begin position="373"/>
        <end position="395"/>
    </location>
</feature>
<sequence>MADSQPYKWDPRAAGPSYPTDPPRPPYGDTYRHDYPPVSQTSTPVSEYSTMSQPMPYNSRMPGSAYSPVHRSRSGSIEQSAFPAPPSTYVLPSSSRTVSTTFSPTSLYEHQVWHNSPEAGRPGDQPSASSARGAPREDRPALPSMRHRPGMPTRMATSPALPPPPSSLGLVGSADGWSAGAPAANSPPPVASSSRKKTGSASSAQGPRKRVPASCTPCRKKKLRCNRAMPCASDAVPLFIPGEDKEVKDLKAQVDRLQHLLDTLTQSNPFVPSSARTVYDVAPRPSLPPVSITRELSTPMAPKFDLQAQDLAGALAELALTGMLPPLRSGYDSFAPGGLSGEAFVEDAKRHLASLSHHSDNATDAFCGLTPLSGAPTPPSPTLPHSNTTMSSAASTRPSASLGLSIAMLNLRPVMAQVVELIPSHAELDASYKFYISSVHWHLCPINPSSFEKRWSTFSAALATPDTAKRERELDPLFVAVLLGACASGLASMSNKQAKARGFSENRSAIVERWVHVAMLALAAGKFLEEPSLDGVRASIILASLHTEQSMSVGETSSGLALLSLAVNSAFALELHRDPVQRGKPLFPFAVCEERRRLFWCLFSLCMSITSFDLGQVDCKFPLDCYDEELEMDERATKARTDKVFGCSPCTYSDVLSLDSELYAYERTFPLAYELPIDAAGRVHFGVPPSPTEMRSALIQLCLSAEFVRLHRPFLVLAATDERYQHSREQCVNHHIKVISAAVAVALELLQSPTEADAPIIRNLVDATLRQAEDYNTASSICRRGTGVVRFLLRKIDEEIVAPDAPRRAKRPRTLTYDPLGSRSRQPSLAHVLGGAPMSAPPTRAPSPEYNLRRKAVRPPLVHVASDTVVPRVTATATRSSAQAPALRSTRSRSADQALPTMATLLNGEPAAAHVQNAPVSEPDYSVYTIAPQGRQIAGLGSASGRHARGSTGSSNSAGYAPDALTAFSSPDMSINLPLPNPYMASAPLSSTSTTGGFDFSGLSLATGGPLSSASMHDESHNHSFFDLPATSFEASAASHSEPIGGAHNVDEGAASSGGLSKFNMPLDDDFHYLQQYQS</sequence>
<gene>
    <name evidence="4" type="ORF">Rhopal_005838-T1</name>
</gene>
<feature type="region of interest" description="Disordered" evidence="3">
    <location>
        <begin position="1"/>
        <end position="215"/>
    </location>
</feature>
<dbReference type="EMBL" id="BQKY01000012">
    <property type="protein sequence ID" value="GJN92800.1"/>
    <property type="molecule type" value="Genomic_DNA"/>
</dbReference>
<comment type="subcellular location">
    <subcellularLocation>
        <location evidence="1">Nucleus</location>
    </subcellularLocation>
</comment>
<feature type="region of interest" description="Disordered" evidence="3">
    <location>
        <begin position="876"/>
        <end position="896"/>
    </location>
</feature>
<keyword evidence="5" id="KW-1185">Reference proteome</keyword>
<dbReference type="GO" id="GO:0008270">
    <property type="term" value="F:zinc ion binding"/>
    <property type="evidence" value="ECO:0007669"/>
    <property type="project" value="InterPro"/>
</dbReference>
<dbReference type="InterPro" id="IPR036864">
    <property type="entry name" value="Zn2-C6_fun-type_DNA-bd_sf"/>
</dbReference>
<protein>
    <recommendedName>
        <fullName evidence="6">Transcription factor domain-containing protein</fullName>
    </recommendedName>
</protein>
<accession>A0AAV5GSB7</accession>
<feature type="compositionally biased region" description="Polar residues" evidence="3">
    <location>
        <begin position="383"/>
        <end position="395"/>
    </location>
</feature>
<evidence type="ECO:0000313" key="4">
    <source>
        <dbReference type="EMBL" id="GJN92800.1"/>
    </source>
</evidence>
<evidence type="ECO:0000256" key="2">
    <source>
        <dbReference type="ARBA" id="ARBA00023242"/>
    </source>
</evidence>
<dbReference type="AlphaFoldDB" id="A0AAV5GSB7"/>
<organism evidence="4 5">
    <name type="scientific">Rhodotorula paludigena</name>
    <dbReference type="NCBI Taxonomy" id="86838"/>
    <lineage>
        <taxon>Eukaryota</taxon>
        <taxon>Fungi</taxon>
        <taxon>Dikarya</taxon>
        <taxon>Basidiomycota</taxon>
        <taxon>Pucciniomycotina</taxon>
        <taxon>Microbotryomycetes</taxon>
        <taxon>Sporidiobolales</taxon>
        <taxon>Sporidiobolaceae</taxon>
        <taxon>Rhodotorula</taxon>
    </lineage>
</organism>
<dbReference type="PANTHER" id="PTHR31001">
    <property type="entry name" value="UNCHARACTERIZED TRANSCRIPTIONAL REGULATORY PROTEIN"/>
    <property type="match status" value="1"/>
</dbReference>
<dbReference type="CDD" id="cd00067">
    <property type="entry name" value="GAL4"/>
    <property type="match status" value="1"/>
</dbReference>
<keyword evidence="2" id="KW-0539">Nucleus</keyword>
<evidence type="ECO:0000256" key="1">
    <source>
        <dbReference type="ARBA" id="ARBA00004123"/>
    </source>
</evidence>
<dbReference type="PANTHER" id="PTHR31001:SF89">
    <property type="entry name" value="ZN(2)-C6 FUNGAL-TYPE DOMAIN-CONTAINING PROTEIN"/>
    <property type="match status" value="1"/>
</dbReference>
<dbReference type="SUPFAM" id="SSF57701">
    <property type="entry name" value="Zn2/Cys6 DNA-binding domain"/>
    <property type="match status" value="1"/>
</dbReference>
<dbReference type="CDD" id="cd12148">
    <property type="entry name" value="fungal_TF_MHR"/>
    <property type="match status" value="1"/>
</dbReference>
<evidence type="ECO:0008006" key="6">
    <source>
        <dbReference type="Google" id="ProtNLM"/>
    </source>
</evidence>
<feature type="compositionally biased region" description="Polar residues" evidence="3">
    <location>
        <begin position="38"/>
        <end position="56"/>
    </location>
</feature>
<feature type="compositionally biased region" description="Low complexity" evidence="3">
    <location>
        <begin position="167"/>
        <end position="184"/>
    </location>
</feature>
<dbReference type="GO" id="GO:0005634">
    <property type="term" value="C:nucleus"/>
    <property type="evidence" value="ECO:0007669"/>
    <property type="project" value="UniProtKB-SubCell"/>
</dbReference>
<dbReference type="Proteomes" id="UP001342314">
    <property type="component" value="Unassembled WGS sequence"/>
</dbReference>
<dbReference type="InterPro" id="IPR001138">
    <property type="entry name" value="Zn2Cys6_DnaBD"/>
</dbReference>
<proteinExistence type="predicted"/>
<dbReference type="InterPro" id="IPR050613">
    <property type="entry name" value="Sec_Metabolite_Reg"/>
</dbReference>
<name>A0AAV5GSB7_9BASI</name>